<organism evidence="2 3">
    <name type="scientific">Gordonia phage BetterKatz</name>
    <dbReference type="NCBI Taxonomy" id="1821551"/>
    <lineage>
        <taxon>Viruses</taxon>
        <taxon>Duplodnaviria</taxon>
        <taxon>Heunggongvirae</taxon>
        <taxon>Uroviricota</taxon>
        <taxon>Caudoviricetes</taxon>
        <taxon>Betterkatzvirus</taxon>
        <taxon>Betterkatzvirus betterkatz</taxon>
    </lineage>
</organism>
<accession>A0A142KC55</accession>
<dbReference type="EMBL" id="KU963261">
    <property type="protein sequence ID" value="AMS03688.1"/>
    <property type="molecule type" value="Genomic_DNA"/>
</dbReference>
<name>A0A142KC55_9CAUD</name>
<evidence type="ECO:0000313" key="2">
    <source>
        <dbReference type="EMBL" id="AMS03688.1"/>
    </source>
</evidence>
<dbReference type="RefSeq" id="YP_009302810.1">
    <property type="nucleotide sequence ID" value="NC_031247.1"/>
</dbReference>
<sequence length="124" mass="14071">MTTKARRRAAWAKPTGPKVPVLFLDGIPIGRRAVFEHDDQLWMAFPIDKTHRVLRHGQRAVELAYRAHRLLLMCLAAHPDWYPDLRLTLEALDRVHGTPPWTADRPDDVAAVEPSEPNKGTTHA</sequence>
<evidence type="ECO:0000313" key="3">
    <source>
        <dbReference type="Proteomes" id="UP000203938"/>
    </source>
</evidence>
<reference evidence="3" key="1">
    <citation type="submission" date="2016-03" db="EMBL/GenBank/DDBJ databases">
        <authorList>
            <person name="Berryman E.N."/>
            <person name="Forrest K.M."/>
            <person name="McHale L."/>
            <person name="Wertz A.T."/>
            <person name="Zhuang Z."/>
            <person name="Kasturiarachi N.S."/>
            <person name="Pressimone C.A."/>
            <person name="Schiebel J.G."/>
            <person name="Furbee E.C."/>
            <person name="Grubb S.R."/>
            <person name="Warner M.H."/>
            <person name="Montgomery M.T."/>
            <person name="Garlena R.A."/>
            <person name="Russell D.A."/>
            <person name="Pope W.H."/>
            <person name="Jacobs-Sera D."/>
            <person name="Hendrix R.W."/>
            <person name="Hatfull G.F."/>
        </authorList>
    </citation>
    <scope>NUCLEOTIDE SEQUENCE [LARGE SCALE GENOMIC DNA]</scope>
</reference>
<evidence type="ECO:0000256" key="1">
    <source>
        <dbReference type="SAM" id="MobiDB-lite"/>
    </source>
</evidence>
<gene>
    <name evidence="2" type="primary">53</name>
    <name evidence="2" type="ORF">SEA_BETTERKATZ_53</name>
</gene>
<feature type="region of interest" description="Disordered" evidence="1">
    <location>
        <begin position="96"/>
        <end position="124"/>
    </location>
</feature>
<keyword evidence="3" id="KW-1185">Reference proteome</keyword>
<dbReference type="KEGG" id="vg:29125618"/>
<dbReference type="GeneID" id="29125618"/>
<proteinExistence type="predicted"/>
<protein>
    <submittedName>
        <fullName evidence="2">Uncharacterized protein</fullName>
    </submittedName>
</protein>
<dbReference type="Proteomes" id="UP000203938">
    <property type="component" value="Segment"/>
</dbReference>